<dbReference type="RefSeq" id="WP_018748808.1">
    <property type="nucleotide sequence ID" value="NZ_BSOZ01000005.1"/>
</dbReference>
<protein>
    <submittedName>
        <fullName evidence="1">Uncharacterized protein</fullName>
    </submittedName>
</protein>
<dbReference type="EMBL" id="BSOZ01000005">
    <property type="protein sequence ID" value="GLS03495.1"/>
    <property type="molecule type" value="Genomic_DNA"/>
</dbReference>
<comment type="caution">
    <text evidence="1">The sequence shown here is derived from an EMBL/GenBank/DDBJ whole genome shotgun (WGS) entry which is preliminary data.</text>
</comment>
<sequence>MADFDGFVEALKTELIEFAEYSWKAYKNSAIDDGGAFIERSKDDLERWTKMLANGGLTRDDFEWLMAGKKDLVELAALKQKGLAKVALDRFVNGLIDTIVSTAFKVFL</sequence>
<organism evidence="1 2">
    <name type="scientific">Chitiniphilus shinanonensis</name>
    <dbReference type="NCBI Taxonomy" id="553088"/>
    <lineage>
        <taxon>Bacteria</taxon>
        <taxon>Pseudomonadati</taxon>
        <taxon>Pseudomonadota</taxon>
        <taxon>Betaproteobacteria</taxon>
        <taxon>Neisseriales</taxon>
        <taxon>Chitinibacteraceae</taxon>
        <taxon>Chitiniphilus</taxon>
    </lineage>
</organism>
<evidence type="ECO:0000313" key="2">
    <source>
        <dbReference type="Proteomes" id="UP001156836"/>
    </source>
</evidence>
<reference evidence="2" key="1">
    <citation type="journal article" date="2019" name="Int. J. Syst. Evol. Microbiol.">
        <title>The Global Catalogue of Microorganisms (GCM) 10K type strain sequencing project: providing services to taxonomists for standard genome sequencing and annotation.</title>
        <authorList>
            <consortium name="The Broad Institute Genomics Platform"/>
            <consortium name="The Broad Institute Genome Sequencing Center for Infectious Disease"/>
            <person name="Wu L."/>
            <person name="Ma J."/>
        </authorList>
    </citation>
    <scope>NUCLEOTIDE SEQUENCE [LARGE SCALE GENOMIC DNA]</scope>
    <source>
        <strain evidence="2">NBRC 104970</strain>
    </source>
</reference>
<evidence type="ECO:0000313" key="1">
    <source>
        <dbReference type="EMBL" id="GLS03495.1"/>
    </source>
</evidence>
<name>A0ABQ6BNA6_9NEIS</name>
<keyword evidence="2" id="KW-1185">Reference proteome</keyword>
<dbReference type="Proteomes" id="UP001156836">
    <property type="component" value="Unassembled WGS sequence"/>
</dbReference>
<accession>A0ABQ6BNA6</accession>
<gene>
    <name evidence="1" type="ORF">GCM10007860_06390</name>
</gene>
<proteinExistence type="predicted"/>